<evidence type="ECO:0000256" key="2">
    <source>
        <dbReference type="ARBA" id="ARBA00022448"/>
    </source>
</evidence>
<evidence type="ECO:0000313" key="9">
    <source>
        <dbReference type="EMBL" id="BAL53477.1"/>
    </source>
</evidence>
<dbReference type="InterPro" id="IPR000515">
    <property type="entry name" value="MetI-like"/>
</dbReference>
<dbReference type="Gene3D" id="1.10.3720.10">
    <property type="entry name" value="MetI-like"/>
    <property type="match status" value="1"/>
</dbReference>
<keyword evidence="5 7" id="KW-1133">Transmembrane helix</keyword>
<dbReference type="GO" id="GO:0055085">
    <property type="term" value="P:transmembrane transport"/>
    <property type="evidence" value="ECO:0007669"/>
    <property type="project" value="InterPro"/>
</dbReference>
<name>H5SBE1_9CHLR</name>
<keyword evidence="2 7" id="KW-0813">Transport</keyword>
<evidence type="ECO:0000313" key="10">
    <source>
        <dbReference type="EMBL" id="BAL55917.1"/>
    </source>
</evidence>
<dbReference type="PANTHER" id="PTHR32243:SF18">
    <property type="entry name" value="INNER MEMBRANE ABC TRANSPORTER PERMEASE PROTEIN YCJP"/>
    <property type="match status" value="1"/>
</dbReference>
<accession>H5SBE1</accession>
<dbReference type="GO" id="GO:0005886">
    <property type="term" value="C:plasma membrane"/>
    <property type="evidence" value="ECO:0007669"/>
    <property type="project" value="UniProtKB-SubCell"/>
</dbReference>
<dbReference type="Pfam" id="PF00528">
    <property type="entry name" value="BPD_transp_1"/>
    <property type="match status" value="1"/>
</dbReference>
<comment type="subcellular location">
    <subcellularLocation>
        <location evidence="1 7">Cell membrane</location>
        <topology evidence="1 7">Multi-pass membrane protein</topology>
    </subcellularLocation>
</comment>
<feature type="transmembrane region" description="Helical" evidence="7">
    <location>
        <begin position="134"/>
        <end position="157"/>
    </location>
</feature>
<keyword evidence="6 7" id="KW-0472">Membrane</keyword>
<sequence>MKRWWREVPVLLILLLTLVIVVFPYFWTLLASFKNEAEINRPLQIRFTPTLKNWQSMLFDSNIPRQIRNSILAGGITVTISLLLGAPAAYAFSRFRSGGNTLRFVILLAQMLPPAILIVPFFLILYQLRMLDSLWGVITTHLTFIMPLMTWFLIGFFEDLPRDLEEQAMVDGCTRWQAFYKVVLPVIRPALGAAALFGFILSWNDLFYALLLTSKNSSTLPVGIASFWTFRGIEMGRMSAAIVLAIVPVTVLSFFIQSYLVRGLGGGALKG</sequence>
<comment type="similarity">
    <text evidence="7">Belongs to the binding-protein-dependent transport system permease family.</text>
</comment>
<gene>
    <name evidence="9" type="ORF">HGMM_F07B11C32</name>
    <name evidence="10" type="ORF">HGMM_F32G01C27</name>
</gene>
<feature type="transmembrane region" description="Helical" evidence="7">
    <location>
        <begin position="71"/>
        <end position="92"/>
    </location>
</feature>
<feature type="transmembrane region" description="Helical" evidence="7">
    <location>
        <begin position="104"/>
        <end position="128"/>
    </location>
</feature>
<evidence type="ECO:0000256" key="4">
    <source>
        <dbReference type="ARBA" id="ARBA00022692"/>
    </source>
</evidence>
<evidence type="ECO:0000256" key="6">
    <source>
        <dbReference type="ARBA" id="ARBA00023136"/>
    </source>
</evidence>
<dbReference type="InterPro" id="IPR050901">
    <property type="entry name" value="BP-dep_ABC_trans_perm"/>
</dbReference>
<dbReference type="SUPFAM" id="SSF161098">
    <property type="entry name" value="MetI-like"/>
    <property type="match status" value="1"/>
</dbReference>
<reference evidence="9" key="1">
    <citation type="journal article" date="2005" name="Environ. Microbiol.">
        <title>Genetic and functional properties of uncultivated thermophilic crenarchaeotes from a subsurface gold mine as revealed by analysis of genome fragments.</title>
        <authorList>
            <person name="Nunoura T."/>
            <person name="Hirayama H."/>
            <person name="Takami H."/>
            <person name="Oida H."/>
            <person name="Nishi S."/>
            <person name="Shimamura S."/>
            <person name="Suzuki Y."/>
            <person name="Inagaki F."/>
            <person name="Takai K."/>
            <person name="Nealson K.H."/>
            <person name="Horikoshi K."/>
        </authorList>
    </citation>
    <scope>NUCLEOTIDE SEQUENCE</scope>
</reference>
<dbReference type="AlphaFoldDB" id="H5SBE1"/>
<evidence type="ECO:0000256" key="3">
    <source>
        <dbReference type="ARBA" id="ARBA00022475"/>
    </source>
</evidence>
<feature type="transmembrane region" description="Helical" evidence="7">
    <location>
        <begin position="12"/>
        <end position="33"/>
    </location>
</feature>
<reference evidence="9" key="2">
    <citation type="journal article" date="2012" name="PLoS ONE">
        <title>A Deeply Branching Thermophilic Bacterium with an Ancient Acetyl-CoA Pathway Dominates a Subsurface Ecosystem.</title>
        <authorList>
            <person name="Takami H."/>
            <person name="Noguchi H."/>
            <person name="Takaki Y."/>
            <person name="Uchiyama I."/>
            <person name="Toyoda A."/>
            <person name="Nishi S."/>
            <person name="Chee G.-J."/>
            <person name="Arai W."/>
            <person name="Nunoura T."/>
            <person name="Itoh T."/>
            <person name="Hattori M."/>
            <person name="Takai K."/>
        </authorList>
    </citation>
    <scope>NUCLEOTIDE SEQUENCE</scope>
</reference>
<evidence type="ECO:0000256" key="1">
    <source>
        <dbReference type="ARBA" id="ARBA00004651"/>
    </source>
</evidence>
<organism evidence="9">
    <name type="scientific">uncultured Chloroflexota bacterium</name>
    <dbReference type="NCBI Taxonomy" id="166587"/>
    <lineage>
        <taxon>Bacteria</taxon>
        <taxon>Bacillati</taxon>
        <taxon>Chloroflexota</taxon>
        <taxon>environmental samples</taxon>
    </lineage>
</organism>
<proteinExistence type="inferred from homology"/>
<feature type="domain" description="ABC transmembrane type-1" evidence="8">
    <location>
        <begin position="67"/>
        <end position="256"/>
    </location>
</feature>
<dbReference type="PROSITE" id="PS50928">
    <property type="entry name" value="ABC_TM1"/>
    <property type="match status" value="1"/>
</dbReference>
<feature type="transmembrane region" description="Helical" evidence="7">
    <location>
        <begin position="240"/>
        <end position="261"/>
    </location>
</feature>
<dbReference type="EMBL" id="AP011732">
    <property type="protein sequence ID" value="BAL55917.1"/>
    <property type="molecule type" value="Genomic_DNA"/>
</dbReference>
<dbReference type="EMBL" id="AP011658">
    <property type="protein sequence ID" value="BAL53477.1"/>
    <property type="molecule type" value="Genomic_DNA"/>
</dbReference>
<keyword evidence="3" id="KW-1003">Cell membrane</keyword>
<evidence type="ECO:0000256" key="7">
    <source>
        <dbReference type="RuleBase" id="RU363032"/>
    </source>
</evidence>
<evidence type="ECO:0000259" key="8">
    <source>
        <dbReference type="PROSITE" id="PS50928"/>
    </source>
</evidence>
<evidence type="ECO:0000256" key="5">
    <source>
        <dbReference type="ARBA" id="ARBA00022989"/>
    </source>
</evidence>
<keyword evidence="4 7" id="KW-0812">Transmembrane</keyword>
<dbReference type="CDD" id="cd06261">
    <property type="entry name" value="TM_PBP2"/>
    <property type="match status" value="1"/>
</dbReference>
<dbReference type="InterPro" id="IPR035906">
    <property type="entry name" value="MetI-like_sf"/>
</dbReference>
<protein>
    <submittedName>
        <fullName evidence="9">Binding-protein-dependent transport systems inner membrane component</fullName>
    </submittedName>
</protein>
<dbReference type="PANTHER" id="PTHR32243">
    <property type="entry name" value="MALTOSE TRANSPORT SYSTEM PERMEASE-RELATED"/>
    <property type="match status" value="1"/>
</dbReference>